<keyword evidence="4" id="KW-0206">Cytoskeleton</keyword>
<dbReference type="STRING" id="1257118.L8GTY3"/>
<dbReference type="GO" id="GO:0098609">
    <property type="term" value="P:cell-cell adhesion"/>
    <property type="evidence" value="ECO:0007669"/>
    <property type="project" value="TreeGrafter"/>
</dbReference>
<dbReference type="GeneID" id="14917085"/>
<dbReference type="SMART" id="SM01244">
    <property type="entry name" value="IRS"/>
    <property type="match status" value="1"/>
</dbReference>
<dbReference type="Gene3D" id="2.30.29.30">
    <property type="entry name" value="Pleckstrin-homology domain (PH domain)/Phosphotyrosine-binding domain (PTB)"/>
    <property type="match status" value="1"/>
</dbReference>
<evidence type="ECO:0000259" key="5">
    <source>
        <dbReference type="PROSITE" id="PS50057"/>
    </source>
</evidence>
<evidence type="ECO:0000313" key="6">
    <source>
        <dbReference type="EMBL" id="ELR16407.1"/>
    </source>
</evidence>
<dbReference type="SUPFAM" id="SSF47031">
    <property type="entry name" value="Second domain of FERM"/>
    <property type="match status" value="1"/>
</dbReference>
<dbReference type="InterPro" id="IPR029071">
    <property type="entry name" value="Ubiquitin-like_domsf"/>
</dbReference>
<sequence>MAVSLKVNLRSIGTTKTMRFVGEMSVSEMAKEIRDKVPNAGGSDHGIFQPGTITQKPRWLRIEKTLRFYDLQSGMEIEYKKRHRQLKVKLLDETVRTFMIDESATVAALTEHVGYKMGIKNPEEFSFKIVRDDTQDWLHPNVTLPEQGVTEDETVLLKKKFFFNDANVDRSDPVQLHLLYVQSRDAIVSGDHPCTKDEARDLAALQCQITFGDCNGKNKNLVTEKKIKEFLPPQFHKLKGFDKDIMREYQQKLTGMIEVNAKYRYVQLCRSLKTYGITCFLVKEKDKKKKNKMTPVLLGITRHAILRMDPETKEVIKEFPLPHLKQWSAAPAAFTMDFGDYEDSYYTVITNESDAISQLIAGYIDIILKTRKDAARIIEEEEPEMALEEHIAPVYGRAYSSVTTNNMAPGMWDPNTSMEYAPGPGALPNYAMQQQQFARMMHVKGLEEAVVSATALVENFQNPSLGVALGLAKMPVTQALTALTGAAGQLAAAMSNYTPTSAATVDVAAQVTLTGLGDLIASAKAAAEATDDPLVVDGARCLTEAIRTMLAAAASLKRSPTEQVAIEQFRESQLAVQSAATHVQAATAGTLADQVSQNLILESAKAVAAAAAATVTAAVAGVEGQAVPVATRQEVHGTARAQASAAAKVLGIATALAPGILNPAYTQQIATACRALADANQALSGSVRSGCPDPAVSKNAQLTERAMAQLLNAAASAGKKGREPIDFITPLEDVGSNLEQLQVAAKSNPGLIPSSASAIQSAANNLVASTKTIASGLGPDRQAALLERSKNIADASNRVGQSARAAVGSGDAYSAGQVVSAGQATMAAVQALLAAAPEAVIDSVAYWSKAAAAQTSALMTVAMPAKAKDPGLSAAIDNAAAAVSDLVEAVKQHINCAPGASAGVVVAAKAATVPVAALLGAAAQAVNYIEDPSKKVGLSQAISDAQGALQKLATSVKAASEANRPRALVDASEQLRAATADLDVAYIAAESAALPRTLGYTMESSTKGLGDACKALQASSTAADAAARHSVAAVGPACKTMTGHVYQVATAAKALAAFSPDAASQKQIVAASKGVAVAAQGVMEAAKNLAENPSNQSFEASSAKVQEDMTKAIGNLLTSAHGLDTGELDEAADVLAAEA</sequence>
<evidence type="ECO:0000256" key="3">
    <source>
        <dbReference type="ARBA" id="ARBA00022490"/>
    </source>
</evidence>
<dbReference type="Pfam" id="PF09379">
    <property type="entry name" value="FERM_N"/>
    <property type="match status" value="1"/>
</dbReference>
<evidence type="ECO:0000256" key="1">
    <source>
        <dbReference type="ARBA" id="ARBA00004245"/>
    </source>
</evidence>
<proteinExistence type="predicted"/>
<gene>
    <name evidence="6" type="ORF">ACA1_352510</name>
</gene>
<dbReference type="CDD" id="cd17090">
    <property type="entry name" value="FERM_F1_TLN"/>
    <property type="match status" value="1"/>
</dbReference>
<dbReference type="Proteomes" id="UP000011083">
    <property type="component" value="Unassembled WGS sequence"/>
</dbReference>
<dbReference type="RefSeq" id="XP_004338420.1">
    <property type="nucleotide sequence ID" value="XM_004338372.1"/>
</dbReference>
<evidence type="ECO:0000256" key="2">
    <source>
        <dbReference type="ARBA" id="ARBA00004544"/>
    </source>
</evidence>
<dbReference type="KEGG" id="acan:ACA1_352510"/>
<accession>L8GTY3</accession>
<reference evidence="6 7" key="1">
    <citation type="journal article" date="2013" name="Genome Biol.">
        <title>Genome of Acanthamoeba castellanii highlights extensive lateral gene transfer and early evolution of tyrosine kinase signaling.</title>
        <authorList>
            <person name="Clarke M."/>
            <person name="Lohan A.J."/>
            <person name="Liu B."/>
            <person name="Lagkouvardos I."/>
            <person name="Roy S."/>
            <person name="Zafar N."/>
            <person name="Bertelli C."/>
            <person name="Schilde C."/>
            <person name="Kianianmomeni A."/>
            <person name="Burglin T.R."/>
            <person name="Frech C."/>
            <person name="Turcotte B."/>
            <person name="Kopec K.O."/>
            <person name="Synnott J.M."/>
            <person name="Choo C."/>
            <person name="Paponov I."/>
            <person name="Finkler A."/>
            <person name="Soon Heng Tan C."/>
            <person name="Hutchins A.P."/>
            <person name="Weinmeier T."/>
            <person name="Rattei T."/>
            <person name="Chu J.S."/>
            <person name="Gimenez G."/>
            <person name="Irimia M."/>
            <person name="Rigden D.J."/>
            <person name="Fitzpatrick D.A."/>
            <person name="Lorenzo-Morales J."/>
            <person name="Bateman A."/>
            <person name="Chiu C.H."/>
            <person name="Tang P."/>
            <person name="Hegemann P."/>
            <person name="Fromm H."/>
            <person name="Raoult D."/>
            <person name="Greub G."/>
            <person name="Miranda-Saavedra D."/>
            <person name="Chen N."/>
            <person name="Nash P."/>
            <person name="Ginger M.L."/>
            <person name="Horn M."/>
            <person name="Schaap P."/>
            <person name="Caler L."/>
            <person name="Loftus B."/>
        </authorList>
    </citation>
    <scope>NUCLEOTIDE SEQUENCE [LARGE SCALE GENOMIC DNA]</scope>
    <source>
        <strain evidence="6 7">Neff</strain>
    </source>
</reference>
<dbReference type="InterPro" id="IPR019749">
    <property type="entry name" value="Band_41_domain"/>
</dbReference>
<dbReference type="FunFam" id="1.20.80.10:FF:000007">
    <property type="entry name" value="Talin 2"/>
    <property type="match status" value="1"/>
</dbReference>
<dbReference type="SUPFAM" id="SSF54236">
    <property type="entry name" value="Ubiquitin-like"/>
    <property type="match status" value="1"/>
</dbReference>
<dbReference type="EMBL" id="KB007999">
    <property type="protein sequence ID" value="ELR16407.1"/>
    <property type="molecule type" value="Genomic_DNA"/>
</dbReference>
<dbReference type="InterPro" id="IPR014352">
    <property type="entry name" value="FERM/acyl-CoA-bd_prot_sf"/>
</dbReference>
<dbReference type="InterPro" id="IPR018979">
    <property type="entry name" value="FERM_N"/>
</dbReference>
<dbReference type="SMART" id="SM00295">
    <property type="entry name" value="B41"/>
    <property type="match status" value="1"/>
</dbReference>
<dbReference type="InterPro" id="IPR019748">
    <property type="entry name" value="FERM_central"/>
</dbReference>
<dbReference type="Gene3D" id="1.20.80.10">
    <property type="match status" value="1"/>
</dbReference>
<feature type="domain" description="FERM" evidence="5">
    <location>
        <begin position="84"/>
        <end position="371"/>
    </location>
</feature>
<dbReference type="Gene3D" id="3.10.20.90">
    <property type="entry name" value="Phosphatidylinositol 3-kinase Catalytic Subunit, Chain A, domain 1"/>
    <property type="match status" value="2"/>
</dbReference>
<evidence type="ECO:0000256" key="4">
    <source>
        <dbReference type="ARBA" id="ARBA00023212"/>
    </source>
</evidence>
<dbReference type="GO" id="GO:0005938">
    <property type="term" value="C:cell cortex"/>
    <property type="evidence" value="ECO:0007669"/>
    <property type="project" value="UniProtKB-SubCell"/>
</dbReference>
<dbReference type="VEuPathDB" id="AmoebaDB:ACA1_352510"/>
<dbReference type="PROSITE" id="PS50057">
    <property type="entry name" value="FERM_3"/>
    <property type="match status" value="1"/>
</dbReference>
<dbReference type="GO" id="GO:0005886">
    <property type="term" value="C:plasma membrane"/>
    <property type="evidence" value="ECO:0007669"/>
    <property type="project" value="TreeGrafter"/>
</dbReference>
<feature type="non-terminal residue" evidence="6">
    <location>
        <position position="1139"/>
    </location>
</feature>
<dbReference type="CDD" id="cd14473">
    <property type="entry name" value="FERM_B-lobe"/>
    <property type="match status" value="1"/>
</dbReference>
<keyword evidence="3" id="KW-0963">Cytoplasm</keyword>
<dbReference type="SUPFAM" id="SSF50729">
    <property type="entry name" value="PH domain-like"/>
    <property type="match status" value="1"/>
</dbReference>
<dbReference type="CDD" id="cd10569">
    <property type="entry name" value="FERM_C_Talin"/>
    <property type="match status" value="1"/>
</dbReference>
<dbReference type="InterPro" id="IPR011993">
    <property type="entry name" value="PH-like_dom_sf"/>
</dbReference>
<dbReference type="InterPro" id="IPR054060">
    <property type="entry name" value="TLN1-like_RS"/>
</dbReference>
<dbReference type="Pfam" id="PF00373">
    <property type="entry name" value="FERM_M"/>
    <property type="match status" value="1"/>
</dbReference>
<dbReference type="GO" id="GO:0005856">
    <property type="term" value="C:cytoskeleton"/>
    <property type="evidence" value="ECO:0007669"/>
    <property type="project" value="UniProtKB-SubCell"/>
</dbReference>
<dbReference type="FunFam" id="2.30.29.30:FF:000028">
    <property type="entry name" value="Talin 2"/>
    <property type="match status" value="1"/>
</dbReference>
<organism evidence="6 7">
    <name type="scientific">Acanthamoeba castellanii (strain ATCC 30010 / Neff)</name>
    <dbReference type="NCBI Taxonomy" id="1257118"/>
    <lineage>
        <taxon>Eukaryota</taxon>
        <taxon>Amoebozoa</taxon>
        <taxon>Discosea</taxon>
        <taxon>Longamoebia</taxon>
        <taxon>Centramoebida</taxon>
        <taxon>Acanthamoebidae</taxon>
        <taxon>Acanthamoeba</taxon>
    </lineage>
</organism>
<dbReference type="Gene3D" id="1.20.1420.10">
    <property type="entry name" value="Talin, central domain"/>
    <property type="match status" value="2"/>
</dbReference>
<dbReference type="CDD" id="cd17089">
    <property type="entry name" value="FERM_F0_TLN"/>
    <property type="match status" value="1"/>
</dbReference>
<dbReference type="InterPro" id="IPR035963">
    <property type="entry name" value="FERM_2"/>
</dbReference>
<dbReference type="InterPro" id="IPR000299">
    <property type="entry name" value="FERM_domain"/>
</dbReference>
<dbReference type="OrthoDB" id="10262320at2759"/>
<name>L8GTY3_ACACF</name>
<dbReference type="Pfam" id="PF21865">
    <property type="entry name" value="TLN1-like_RS"/>
    <property type="match status" value="1"/>
</dbReference>
<dbReference type="GO" id="GO:0030036">
    <property type="term" value="P:actin cytoskeleton organization"/>
    <property type="evidence" value="ECO:0007669"/>
    <property type="project" value="TreeGrafter"/>
</dbReference>
<dbReference type="InterPro" id="IPR032425">
    <property type="entry name" value="FERM_f0"/>
</dbReference>
<keyword evidence="7" id="KW-1185">Reference proteome</keyword>
<dbReference type="Pfam" id="PF16511">
    <property type="entry name" value="FERM_f0"/>
    <property type="match status" value="1"/>
</dbReference>
<evidence type="ECO:0000313" key="7">
    <source>
        <dbReference type="Proteomes" id="UP000011083"/>
    </source>
</evidence>
<protein>
    <submittedName>
        <fullName evidence="6">TalinB, putative</fullName>
    </submittedName>
</protein>
<comment type="subcellular location">
    <subcellularLocation>
        <location evidence="2">Cytoplasm</location>
        <location evidence="2">Cell cortex</location>
    </subcellularLocation>
    <subcellularLocation>
        <location evidence="1">Cytoplasm</location>
        <location evidence="1">Cytoskeleton</location>
    </subcellularLocation>
</comment>
<dbReference type="PANTHER" id="PTHR19981">
    <property type="entry name" value="TALIN"/>
    <property type="match status" value="1"/>
</dbReference>
<dbReference type="PANTHER" id="PTHR19981:SF1">
    <property type="entry name" value="RHEA, ISOFORM B"/>
    <property type="match status" value="1"/>
</dbReference>
<dbReference type="AlphaFoldDB" id="L8GTY3"/>